<dbReference type="InterPro" id="IPR013783">
    <property type="entry name" value="Ig-like_fold"/>
</dbReference>
<evidence type="ECO:0000313" key="2">
    <source>
        <dbReference type="Proteomes" id="UP000045285"/>
    </source>
</evidence>
<dbReference type="InterPro" id="IPR038666">
    <property type="entry name" value="SSP1_head-tail_sf"/>
</dbReference>
<dbReference type="InterPro" id="IPR008767">
    <property type="entry name" value="Phage_SPP1_head-tail_adaptor"/>
</dbReference>
<organism evidence="1 2">
    <name type="scientific">Mesorhizobium plurifarium</name>
    <dbReference type="NCBI Taxonomy" id="69974"/>
    <lineage>
        <taxon>Bacteria</taxon>
        <taxon>Pseudomonadati</taxon>
        <taxon>Pseudomonadota</taxon>
        <taxon>Alphaproteobacteria</taxon>
        <taxon>Hyphomicrobiales</taxon>
        <taxon>Phyllobacteriaceae</taxon>
        <taxon>Mesorhizobium</taxon>
    </lineage>
</organism>
<dbReference type="Proteomes" id="UP000045285">
    <property type="component" value="Unassembled WGS sequence"/>
</dbReference>
<dbReference type="Pfam" id="PF05345">
    <property type="entry name" value="He_PIG"/>
    <property type="match status" value="1"/>
</dbReference>
<gene>
    <name evidence="1" type="ORF">MPL3356_60490</name>
</gene>
<reference evidence="2" key="1">
    <citation type="submission" date="2014-08" db="EMBL/GenBank/DDBJ databases">
        <authorList>
            <person name="Moulin L."/>
        </authorList>
    </citation>
    <scope>NUCLEOTIDE SEQUENCE [LARGE SCALE GENOMIC DNA]</scope>
</reference>
<accession>A0A090EFF1</accession>
<sequence>MRAGSQRNPIEIQRKVQVGVDSLNAPKMVWQTWREPFAEITVLRGREHFDPQTKQRYSEEVWQFCVRYIEVEGVDATMRVLHNGMEFDIKAIRPDGQKQIDCILECTVQDAVLGPAPLSIAIKQAIPQGNVGVAYGGFSLTAAGGSGTGYTFAISSGTLPAGLALNASTGAISGTPTAAETSAVVFKVTDSAGAVAPLPSIDLTMTA</sequence>
<proteinExistence type="predicted"/>
<dbReference type="GO" id="GO:0005509">
    <property type="term" value="F:calcium ion binding"/>
    <property type="evidence" value="ECO:0007669"/>
    <property type="project" value="InterPro"/>
</dbReference>
<evidence type="ECO:0000313" key="1">
    <source>
        <dbReference type="EMBL" id="CDX26671.1"/>
    </source>
</evidence>
<dbReference type="SUPFAM" id="SSF49313">
    <property type="entry name" value="Cadherin-like"/>
    <property type="match status" value="1"/>
</dbReference>
<name>A0A090EFF1_MESPL</name>
<dbReference type="Gene3D" id="2.40.10.270">
    <property type="entry name" value="Bacteriophage SPP1 head-tail adaptor protein"/>
    <property type="match status" value="1"/>
</dbReference>
<keyword evidence="2" id="KW-1185">Reference proteome</keyword>
<protein>
    <submittedName>
        <fullName evidence="1">Uncharacterized protein</fullName>
    </submittedName>
</protein>
<dbReference type="GO" id="GO:0016020">
    <property type="term" value="C:membrane"/>
    <property type="evidence" value="ECO:0007669"/>
    <property type="project" value="InterPro"/>
</dbReference>
<dbReference type="InterPro" id="IPR015919">
    <property type="entry name" value="Cadherin-like_sf"/>
</dbReference>
<dbReference type="Gene3D" id="2.60.40.10">
    <property type="entry name" value="Immunoglobulins"/>
    <property type="match status" value="1"/>
</dbReference>
<dbReference type="Pfam" id="PF05521">
    <property type="entry name" value="Phage_HCP"/>
    <property type="match status" value="1"/>
</dbReference>
<dbReference type="AlphaFoldDB" id="A0A090EFF1"/>
<dbReference type="EMBL" id="CCMZ01000056">
    <property type="protein sequence ID" value="CDX26671.1"/>
    <property type="molecule type" value="Genomic_DNA"/>
</dbReference>